<feature type="signal peptide" evidence="1">
    <location>
        <begin position="1"/>
        <end position="37"/>
    </location>
</feature>
<protein>
    <recommendedName>
        <fullName evidence="3">Secreted protein</fullName>
    </recommendedName>
</protein>
<dbReference type="KEGG" id="tpsc:RBB77_18290"/>
<proteinExistence type="predicted"/>
<reference evidence="2" key="1">
    <citation type="submission" date="2023-08" db="EMBL/GenBank/DDBJ databases">
        <authorList>
            <person name="Messyasz A."/>
            <person name="Mannisto M.K."/>
            <person name="Kerkhof L.J."/>
            <person name="Haggblom M."/>
        </authorList>
    </citation>
    <scope>NUCLEOTIDE SEQUENCE</scope>
    <source>
        <strain evidence="2">X5P6</strain>
    </source>
</reference>
<dbReference type="RefSeq" id="WP_353063216.1">
    <property type="nucleotide sequence ID" value="NZ_CP132942.1"/>
</dbReference>
<evidence type="ECO:0000313" key="2">
    <source>
        <dbReference type="EMBL" id="XCB32370.1"/>
    </source>
</evidence>
<evidence type="ECO:0000256" key="1">
    <source>
        <dbReference type="SAM" id="SignalP"/>
    </source>
</evidence>
<dbReference type="AlphaFoldDB" id="A0AAU7ZMD8"/>
<name>A0AAU7ZMD8_9BACT</name>
<gene>
    <name evidence="2" type="ORF">RBB77_18290</name>
</gene>
<organism evidence="2">
    <name type="scientific">Tunturiibacter psychrotolerans</name>
    <dbReference type="NCBI Taxonomy" id="3069686"/>
    <lineage>
        <taxon>Bacteria</taxon>
        <taxon>Pseudomonadati</taxon>
        <taxon>Acidobacteriota</taxon>
        <taxon>Terriglobia</taxon>
        <taxon>Terriglobales</taxon>
        <taxon>Acidobacteriaceae</taxon>
        <taxon>Tunturiibacter</taxon>
    </lineage>
</organism>
<reference evidence="2" key="2">
    <citation type="journal article" date="2024" name="Environ. Microbiol.">
        <title>Genome analysis and description of Tunturibacter gen. nov. expands the diversity of Terriglobia in tundra soils.</title>
        <authorList>
            <person name="Messyasz A."/>
            <person name="Mannisto M.K."/>
            <person name="Kerkhof L.J."/>
            <person name="Haggblom M.M."/>
        </authorList>
    </citation>
    <scope>NUCLEOTIDE SEQUENCE</scope>
    <source>
        <strain evidence="2">X5P6</strain>
    </source>
</reference>
<keyword evidence="1" id="KW-0732">Signal</keyword>
<accession>A0AAU7ZMD8</accession>
<feature type="chain" id="PRO_5043392173" description="Secreted protein" evidence="1">
    <location>
        <begin position="38"/>
        <end position="672"/>
    </location>
</feature>
<sequence>MNRTQSLAFRLAGVAFGTALVCSSWGALLAQAPGAPAAPTAKAAAEEDEDPFVPQPAVPLPPGMTGSTTSDPRVGLKAGLYDAGETAMGMEHLAFVKKPEAFQLSATNPDDPAVQKSLDLLGVSNKGKIPKPMQLVIAQLAFSNSDFAFQGTHLFQGNFYGVNFYDISNPAKVSLITSLVCPGGQGDVSVYGNLLFMSVEMPNGRLDCGVQGFPPLPPPEPGHEKDHRIPTASPDRFRGVRVFDISDIKNPKQVAAVQTCRGSHTHTLVVDPNDKDNVYIYVSGTSFVRQSEELAGCSGEEKPDKDPNTSLFRIDVIKVPLAAPQQSKVVSSPRVFIDPRTGALNGLNNGGSHDKKAEKPADTNQCHDITVYSALGLAAGACSGNGILLDIKDPVHPKRVDAVNDPNYSYWHSASFSNDGTKVVFTDEWGGGLQPRCRPTDPNKWGADAIFNLKDDKLSFASYYKMPAAQTETENCVAHNGSLIPVPGRDIEVQAWYQGGISVMDFTDPAHAYEIAYFDRGPVDAKTLVLGGDWSAYWYNGYIYGSEIARGLDVFKLVPSKFLTQNEIDAARLVQVNELNVQNQQKIAWPSHLTVARAYVDQLGRSQALSTAQIADLNKAIERAQKSHLGKKDVAKLRGMAGSVETSASDAKDAKDAQRLHDLAHILENPTA</sequence>
<dbReference type="EMBL" id="CP132942">
    <property type="protein sequence ID" value="XCB32370.1"/>
    <property type="molecule type" value="Genomic_DNA"/>
</dbReference>
<evidence type="ECO:0008006" key="3">
    <source>
        <dbReference type="Google" id="ProtNLM"/>
    </source>
</evidence>